<evidence type="ECO:0000256" key="10">
    <source>
        <dbReference type="ARBA" id="ARBA00023180"/>
    </source>
</evidence>
<keyword evidence="9 15" id="KW-0472">Membrane</keyword>
<evidence type="ECO:0000256" key="5">
    <source>
        <dbReference type="ARBA" id="ARBA00022692"/>
    </source>
</evidence>
<evidence type="ECO:0000256" key="11">
    <source>
        <dbReference type="ARBA" id="ARBA00023201"/>
    </source>
</evidence>
<keyword evidence="6 15" id="KW-1133">Transmembrane helix</keyword>
<keyword evidence="5 13" id="KW-0812">Transmembrane</keyword>
<name>A0AAV5U6K3_9BILA</name>
<evidence type="ECO:0000256" key="6">
    <source>
        <dbReference type="ARBA" id="ARBA00022989"/>
    </source>
</evidence>
<keyword evidence="17" id="KW-1185">Reference proteome</keyword>
<feature type="region of interest" description="Disordered" evidence="14">
    <location>
        <begin position="128"/>
        <end position="157"/>
    </location>
</feature>
<keyword evidence="12 13" id="KW-0407">Ion channel</keyword>
<keyword evidence="11 13" id="KW-0739">Sodium transport</keyword>
<dbReference type="GO" id="GO:0005886">
    <property type="term" value="C:plasma membrane"/>
    <property type="evidence" value="ECO:0007669"/>
    <property type="project" value="TreeGrafter"/>
</dbReference>
<dbReference type="GO" id="GO:0015280">
    <property type="term" value="F:ligand-gated sodium channel activity"/>
    <property type="evidence" value="ECO:0007669"/>
    <property type="project" value="TreeGrafter"/>
</dbReference>
<comment type="similarity">
    <text evidence="2 13">Belongs to the amiloride-sensitive sodium channel (TC 1.A.6) family.</text>
</comment>
<gene>
    <name evidence="16" type="ORF">PENTCL1PPCAC_24196</name>
</gene>
<evidence type="ECO:0000256" key="9">
    <source>
        <dbReference type="ARBA" id="ARBA00023136"/>
    </source>
</evidence>
<sequence length="157" mass="17316">PIHSSQLVYSVSYSASRWPTLSSMSGSADCPNGLTPHLCLEYFREQGAMIEVFYEQLNYESLVETEAYGIPNLLSDFGGQLGLWMGVSVITISEVAILILDIVMSILCCGKETGRKLSSRQRSMRGSFKNSEYLLNRSSSHDKNNLPMPAGEGKRPA</sequence>
<evidence type="ECO:0000256" key="15">
    <source>
        <dbReference type="SAM" id="Phobius"/>
    </source>
</evidence>
<feature type="non-terminal residue" evidence="16">
    <location>
        <position position="157"/>
    </location>
</feature>
<evidence type="ECO:0000256" key="1">
    <source>
        <dbReference type="ARBA" id="ARBA00004141"/>
    </source>
</evidence>
<dbReference type="Gene3D" id="1.10.287.770">
    <property type="entry name" value="YojJ-like"/>
    <property type="match status" value="1"/>
</dbReference>
<proteinExistence type="inferred from homology"/>
<protein>
    <submittedName>
        <fullName evidence="16">Uncharacterized protein</fullName>
    </submittedName>
</protein>
<evidence type="ECO:0000256" key="12">
    <source>
        <dbReference type="ARBA" id="ARBA00023303"/>
    </source>
</evidence>
<keyword evidence="10" id="KW-0325">Glycoprotein</keyword>
<keyword evidence="7" id="KW-0915">Sodium</keyword>
<dbReference type="InterPro" id="IPR001873">
    <property type="entry name" value="ENaC"/>
</dbReference>
<dbReference type="PANTHER" id="PTHR11690:SF282">
    <property type="entry name" value="DEGENERIN-LIKE PROTEIN ASIC-1"/>
    <property type="match status" value="1"/>
</dbReference>
<evidence type="ECO:0000256" key="2">
    <source>
        <dbReference type="ARBA" id="ARBA00007193"/>
    </source>
</evidence>
<organism evidence="16 17">
    <name type="scientific">Pristionchus entomophagus</name>
    <dbReference type="NCBI Taxonomy" id="358040"/>
    <lineage>
        <taxon>Eukaryota</taxon>
        <taxon>Metazoa</taxon>
        <taxon>Ecdysozoa</taxon>
        <taxon>Nematoda</taxon>
        <taxon>Chromadorea</taxon>
        <taxon>Rhabditida</taxon>
        <taxon>Rhabditina</taxon>
        <taxon>Diplogasteromorpha</taxon>
        <taxon>Diplogasteroidea</taxon>
        <taxon>Neodiplogasteridae</taxon>
        <taxon>Pristionchus</taxon>
    </lineage>
</organism>
<evidence type="ECO:0000256" key="13">
    <source>
        <dbReference type="RuleBase" id="RU000679"/>
    </source>
</evidence>
<evidence type="ECO:0000313" key="16">
    <source>
        <dbReference type="EMBL" id="GMT02022.1"/>
    </source>
</evidence>
<dbReference type="PRINTS" id="PR01078">
    <property type="entry name" value="AMINACHANNEL"/>
</dbReference>
<comment type="subcellular location">
    <subcellularLocation>
        <location evidence="1">Membrane</location>
        <topology evidence="1">Multi-pass membrane protein</topology>
    </subcellularLocation>
</comment>
<evidence type="ECO:0000256" key="7">
    <source>
        <dbReference type="ARBA" id="ARBA00023053"/>
    </source>
</evidence>
<dbReference type="Pfam" id="PF00858">
    <property type="entry name" value="ASC"/>
    <property type="match status" value="1"/>
</dbReference>
<keyword evidence="4 13" id="KW-0894">Sodium channel</keyword>
<evidence type="ECO:0000256" key="8">
    <source>
        <dbReference type="ARBA" id="ARBA00023065"/>
    </source>
</evidence>
<dbReference type="AlphaFoldDB" id="A0AAV5U6K3"/>
<evidence type="ECO:0000256" key="4">
    <source>
        <dbReference type="ARBA" id="ARBA00022461"/>
    </source>
</evidence>
<reference evidence="16" key="1">
    <citation type="submission" date="2023-10" db="EMBL/GenBank/DDBJ databases">
        <title>Genome assembly of Pristionchus species.</title>
        <authorList>
            <person name="Yoshida K."/>
            <person name="Sommer R.J."/>
        </authorList>
    </citation>
    <scope>NUCLEOTIDE SEQUENCE</scope>
    <source>
        <strain evidence="16">RS0144</strain>
    </source>
</reference>
<evidence type="ECO:0000313" key="17">
    <source>
        <dbReference type="Proteomes" id="UP001432027"/>
    </source>
</evidence>
<keyword evidence="3 13" id="KW-0813">Transport</keyword>
<feature type="transmembrane region" description="Helical" evidence="15">
    <location>
        <begin position="83"/>
        <end position="110"/>
    </location>
</feature>
<dbReference type="FunFam" id="1.10.287.770:FF:000001">
    <property type="entry name" value="Acid-sensing ion channel subunit 1"/>
    <property type="match status" value="1"/>
</dbReference>
<evidence type="ECO:0000256" key="3">
    <source>
        <dbReference type="ARBA" id="ARBA00022448"/>
    </source>
</evidence>
<dbReference type="EMBL" id="BTSX01000005">
    <property type="protein sequence ID" value="GMT02022.1"/>
    <property type="molecule type" value="Genomic_DNA"/>
</dbReference>
<keyword evidence="8 13" id="KW-0406">Ion transport</keyword>
<feature type="non-terminal residue" evidence="16">
    <location>
        <position position="1"/>
    </location>
</feature>
<evidence type="ECO:0000256" key="14">
    <source>
        <dbReference type="SAM" id="MobiDB-lite"/>
    </source>
</evidence>
<dbReference type="PANTHER" id="PTHR11690">
    <property type="entry name" value="AMILORIDE-SENSITIVE SODIUM CHANNEL-RELATED"/>
    <property type="match status" value="1"/>
</dbReference>
<accession>A0AAV5U6K3</accession>
<dbReference type="Proteomes" id="UP001432027">
    <property type="component" value="Unassembled WGS sequence"/>
</dbReference>
<comment type="caution">
    <text evidence="16">The sequence shown here is derived from an EMBL/GenBank/DDBJ whole genome shotgun (WGS) entry which is preliminary data.</text>
</comment>